<comment type="caution">
    <text evidence="1">The sequence shown here is derived from an EMBL/GenBank/DDBJ whole genome shotgun (WGS) entry which is preliminary data.</text>
</comment>
<accession>A0ABP9C2J8</accession>
<evidence type="ECO:0000313" key="1">
    <source>
        <dbReference type="EMBL" id="GAA4802079.1"/>
    </source>
</evidence>
<gene>
    <name evidence="1" type="ORF">GCM10023231_33750</name>
</gene>
<organism evidence="1 2">
    <name type="scientific">Olivibacter ginsenosidimutans</name>
    <dbReference type="NCBI Taxonomy" id="1176537"/>
    <lineage>
        <taxon>Bacteria</taxon>
        <taxon>Pseudomonadati</taxon>
        <taxon>Bacteroidota</taxon>
        <taxon>Sphingobacteriia</taxon>
        <taxon>Sphingobacteriales</taxon>
        <taxon>Sphingobacteriaceae</taxon>
        <taxon>Olivibacter</taxon>
    </lineage>
</organism>
<dbReference type="RefSeq" id="WP_345233500.1">
    <property type="nucleotide sequence ID" value="NZ_BAABIQ010000042.1"/>
</dbReference>
<dbReference type="Proteomes" id="UP001501411">
    <property type="component" value="Unassembled WGS sequence"/>
</dbReference>
<dbReference type="EMBL" id="BAABIQ010000042">
    <property type="protein sequence ID" value="GAA4802079.1"/>
    <property type="molecule type" value="Genomic_DNA"/>
</dbReference>
<name>A0ABP9C2J8_9SPHI</name>
<protein>
    <submittedName>
        <fullName evidence="1">Uncharacterized protein</fullName>
    </submittedName>
</protein>
<keyword evidence="2" id="KW-1185">Reference proteome</keyword>
<evidence type="ECO:0000313" key="2">
    <source>
        <dbReference type="Proteomes" id="UP001501411"/>
    </source>
</evidence>
<sequence length="65" mass="7507">MVTVRIKSSNKQAKALIEMLKTFSFVEVEEEKRYNAETEKAIQEVRDGKVTKTKNSEDLFKQLGI</sequence>
<proteinExistence type="predicted"/>
<reference evidence="2" key="1">
    <citation type="journal article" date="2019" name="Int. J. Syst. Evol. Microbiol.">
        <title>The Global Catalogue of Microorganisms (GCM) 10K type strain sequencing project: providing services to taxonomists for standard genome sequencing and annotation.</title>
        <authorList>
            <consortium name="The Broad Institute Genomics Platform"/>
            <consortium name="The Broad Institute Genome Sequencing Center for Infectious Disease"/>
            <person name="Wu L."/>
            <person name="Ma J."/>
        </authorList>
    </citation>
    <scope>NUCLEOTIDE SEQUENCE [LARGE SCALE GENOMIC DNA]</scope>
    <source>
        <strain evidence="2">JCM 18200</strain>
    </source>
</reference>